<evidence type="ECO:0000313" key="3">
    <source>
        <dbReference type="Proteomes" id="UP000262802"/>
    </source>
</evidence>
<name>A0A3B7QY70_9BACT</name>
<protein>
    <submittedName>
        <fullName evidence="2">T9SS C-terminal target domain-containing protein</fullName>
    </submittedName>
</protein>
<dbReference type="GO" id="GO:2001070">
    <property type="term" value="F:starch binding"/>
    <property type="evidence" value="ECO:0007669"/>
    <property type="project" value="InterPro"/>
</dbReference>
<dbReference type="KEGG" id="hyh:D3Y59_06660"/>
<dbReference type="PROSITE" id="PS51166">
    <property type="entry name" value="CBM20"/>
    <property type="match status" value="1"/>
</dbReference>
<dbReference type="Gene3D" id="3.40.50.1820">
    <property type="entry name" value="alpha/beta hydrolase"/>
    <property type="match status" value="1"/>
</dbReference>
<dbReference type="AlphaFoldDB" id="A0A3B7QY70"/>
<evidence type="ECO:0000259" key="1">
    <source>
        <dbReference type="PROSITE" id="PS51166"/>
    </source>
</evidence>
<dbReference type="SUPFAM" id="SSF53474">
    <property type="entry name" value="alpha/beta-Hydrolases"/>
    <property type="match status" value="1"/>
</dbReference>
<accession>A0A3B7QY70</accession>
<dbReference type="EMBL" id="CP032317">
    <property type="protein sequence ID" value="AYA36764.1"/>
    <property type="molecule type" value="Genomic_DNA"/>
</dbReference>
<proteinExistence type="predicted"/>
<dbReference type="SUPFAM" id="SSF49452">
    <property type="entry name" value="Starch-binding domain-like"/>
    <property type="match status" value="1"/>
</dbReference>
<dbReference type="PANTHER" id="PTHR48098:SF6">
    <property type="entry name" value="FERRI-BACILLIBACTIN ESTERASE BESA"/>
    <property type="match status" value="1"/>
</dbReference>
<dbReference type="InterPro" id="IPR000801">
    <property type="entry name" value="Esterase-like"/>
</dbReference>
<feature type="domain" description="CBM20" evidence="1">
    <location>
        <begin position="47"/>
        <end position="152"/>
    </location>
</feature>
<dbReference type="Pfam" id="PF18962">
    <property type="entry name" value="Por_Secre_tail"/>
    <property type="match status" value="1"/>
</dbReference>
<dbReference type="OrthoDB" id="9784036at2"/>
<sequence length="507" mass="55762">MRRSGRGSTIFLLAKNVCSKPLYLRCFFTQPRSMRLLFAVGLALALGQAQAQTTLQLTSVPANTPAGAKLYVAGSFNNWNPASADWQLQPGAAGRYQITLPAAVSGAVEFKFTRGSWQTVESDAQFADVPNRRLTIGAGPTTIDLQVLGWKDLGTNAPAPCQSTAMQPQVRVISNEFDMPQLGRKRRVWVYLPTDYATNPQQRYPVLYLHDGQNVFDKCTSFSGEWGVDEALGKLEQQGVAAGKCVVVAIDNGGSSRLDEYSPWRNAQYGGGQGGLYVDFLVQTLKPYIDANYRTLIDRANTGIAGSSMGGLISLYAATRHPEVFGRVGVFSPAFWFAETELKNYLRQHRATAPTRFYFVAGAQESQTMVPLMQAVRDSLQRAGYAATDLSYQVRADGQHAEWFWQREFPAAHQWLFAPGTVNSQRPTAQQPFGMYPNPANQQVTVQLPAGLSEARLELVDTTGRVVLRRALREASSVIDVSALPKGNYVARVKGKKYAVNQTLVKQ</sequence>
<reference evidence="2 3" key="1">
    <citation type="submission" date="2018-09" db="EMBL/GenBank/DDBJ databases">
        <title>Hymenobacter medium sp. nov., isolated from R2A medium.</title>
        <authorList>
            <person name="Yingchao G."/>
        </authorList>
    </citation>
    <scope>NUCLEOTIDE SEQUENCE [LARGE SCALE GENOMIC DNA]</scope>
    <source>
        <strain evidence="3">sh-6</strain>
    </source>
</reference>
<dbReference type="InterPro" id="IPR013783">
    <property type="entry name" value="Ig-like_fold"/>
</dbReference>
<dbReference type="InterPro" id="IPR029058">
    <property type="entry name" value="AB_hydrolase_fold"/>
</dbReference>
<dbReference type="Gene3D" id="2.60.40.10">
    <property type="entry name" value="Immunoglobulins"/>
    <property type="match status" value="1"/>
</dbReference>
<dbReference type="InterPro" id="IPR013784">
    <property type="entry name" value="Carb-bd-like_fold"/>
</dbReference>
<keyword evidence="3" id="KW-1185">Reference proteome</keyword>
<dbReference type="SMART" id="SM01065">
    <property type="entry name" value="CBM_2"/>
    <property type="match status" value="1"/>
</dbReference>
<gene>
    <name evidence="2" type="ORF">D3Y59_06660</name>
</gene>
<dbReference type="InterPro" id="IPR026444">
    <property type="entry name" value="Secre_tail"/>
</dbReference>
<dbReference type="InterPro" id="IPR002044">
    <property type="entry name" value="CBM20"/>
</dbReference>
<dbReference type="PANTHER" id="PTHR48098">
    <property type="entry name" value="ENTEROCHELIN ESTERASE-RELATED"/>
    <property type="match status" value="1"/>
</dbReference>
<dbReference type="NCBIfam" id="TIGR04183">
    <property type="entry name" value="Por_Secre_tail"/>
    <property type="match status" value="1"/>
</dbReference>
<dbReference type="InterPro" id="IPR050583">
    <property type="entry name" value="Mycobacterial_A85_antigen"/>
</dbReference>
<evidence type="ECO:0000313" key="2">
    <source>
        <dbReference type="EMBL" id="AYA36764.1"/>
    </source>
</evidence>
<dbReference type="Pfam" id="PF00756">
    <property type="entry name" value="Esterase"/>
    <property type="match status" value="1"/>
</dbReference>
<dbReference type="Proteomes" id="UP000262802">
    <property type="component" value="Chromosome"/>
</dbReference>
<organism evidence="2 3">
    <name type="scientific">Hymenobacter oligotrophus</name>
    <dbReference type="NCBI Taxonomy" id="2319843"/>
    <lineage>
        <taxon>Bacteria</taxon>
        <taxon>Pseudomonadati</taxon>
        <taxon>Bacteroidota</taxon>
        <taxon>Cytophagia</taxon>
        <taxon>Cytophagales</taxon>
        <taxon>Hymenobacteraceae</taxon>
        <taxon>Hymenobacter</taxon>
    </lineage>
</organism>